<keyword evidence="2" id="KW-0472">Membrane</keyword>
<keyword evidence="4" id="KW-1185">Reference proteome</keyword>
<feature type="transmembrane region" description="Helical" evidence="2">
    <location>
        <begin position="201"/>
        <end position="225"/>
    </location>
</feature>
<protein>
    <submittedName>
        <fullName evidence="3">Uncharacterized protein</fullName>
    </submittedName>
</protein>
<organism evidence="3 4">
    <name type="scientific">Daphnia galeata</name>
    <dbReference type="NCBI Taxonomy" id="27404"/>
    <lineage>
        <taxon>Eukaryota</taxon>
        <taxon>Metazoa</taxon>
        <taxon>Ecdysozoa</taxon>
        <taxon>Arthropoda</taxon>
        <taxon>Crustacea</taxon>
        <taxon>Branchiopoda</taxon>
        <taxon>Diplostraca</taxon>
        <taxon>Cladocera</taxon>
        <taxon>Anomopoda</taxon>
        <taxon>Daphniidae</taxon>
        <taxon>Daphnia</taxon>
    </lineage>
</organism>
<sequence length="298" mass="34128">MTTSIFWPYGFLYWMATNLVLCRADFEESSIVNGCNSSISNQTGLILLMNCEKAIVNLADLYHLSKSSRNLIEIRDSADVTLANDEKNIFTLDEMREVNLFIENVTSVRIHYKTFEQLVINAVFRNIKILTLEEKSFSSCWGTVWFFNSPTKSSIKSFSSSDLIVYKSESSFTIHTRPDVTPRQKLYQVYKILNKVNDLEITIYAVLALIGAVILTLISLTIVVARKFVPPLRHLENLPDVIRVPTSVPPRRNNPVTKVSRISRVVFQKRRANNKESNRLKPSNHQHCRPPLPPPRDI</sequence>
<accession>A0A8J2S8C0</accession>
<evidence type="ECO:0000313" key="4">
    <source>
        <dbReference type="Proteomes" id="UP000789390"/>
    </source>
</evidence>
<dbReference type="EMBL" id="CAKKLH010000314">
    <property type="protein sequence ID" value="CAH0111554.1"/>
    <property type="molecule type" value="Genomic_DNA"/>
</dbReference>
<reference evidence="3" key="1">
    <citation type="submission" date="2021-11" db="EMBL/GenBank/DDBJ databases">
        <authorList>
            <person name="Schell T."/>
        </authorList>
    </citation>
    <scope>NUCLEOTIDE SEQUENCE</scope>
    <source>
        <strain evidence="3">M5</strain>
    </source>
</reference>
<keyword evidence="2" id="KW-1133">Transmembrane helix</keyword>
<evidence type="ECO:0000256" key="1">
    <source>
        <dbReference type="SAM" id="MobiDB-lite"/>
    </source>
</evidence>
<proteinExistence type="predicted"/>
<dbReference type="AlphaFoldDB" id="A0A8J2S8C0"/>
<dbReference type="OrthoDB" id="6373104at2759"/>
<name>A0A8J2S8C0_9CRUS</name>
<gene>
    <name evidence="3" type="ORF">DGAL_LOCUS15202</name>
</gene>
<evidence type="ECO:0000256" key="2">
    <source>
        <dbReference type="SAM" id="Phobius"/>
    </source>
</evidence>
<comment type="caution">
    <text evidence="3">The sequence shown here is derived from an EMBL/GenBank/DDBJ whole genome shotgun (WGS) entry which is preliminary data.</text>
</comment>
<feature type="region of interest" description="Disordered" evidence="1">
    <location>
        <begin position="271"/>
        <end position="298"/>
    </location>
</feature>
<evidence type="ECO:0000313" key="3">
    <source>
        <dbReference type="EMBL" id="CAH0111554.1"/>
    </source>
</evidence>
<keyword evidence="2" id="KW-0812">Transmembrane</keyword>
<dbReference type="Proteomes" id="UP000789390">
    <property type="component" value="Unassembled WGS sequence"/>
</dbReference>